<dbReference type="InterPro" id="IPR019758">
    <property type="entry name" value="Pept_S26A_signal_pept_1_CS"/>
</dbReference>
<dbReference type="Pfam" id="PF10502">
    <property type="entry name" value="Peptidase_S26"/>
    <property type="match status" value="2"/>
</dbReference>
<dbReference type="EMBL" id="UINC01001505">
    <property type="protein sequence ID" value="SUZ82382.1"/>
    <property type="molecule type" value="Genomic_DNA"/>
</dbReference>
<evidence type="ECO:0000259" key="6">
    <source>
        <dbReference type="Pfam" id="PF10502"/>
    </source>
</evidence>
<keyword evidence="5" id="KW-0472">Membrane</keyword>
<keyword evidence="5" id="KW-0812">Transmembrane</keyword>
<protein>
    <recommendedName>
        <fullName evidence="3">signal peptidase I</fullName>
        <ecNumber evidence="3">3.4.21.89</ecNumber>
    </recommendedName>
</protein>
<evidence type="ECO:0000256" key="4">
    <source>
        <dbReference type="ARBA" id="ARBA00022801"/>
    </source>
</evidence>
<evidence type="ECO:0000256" key="1">
    <source>
        <dbReference type="ARBA" id="ARBA00000677"/>
    </source>
</evidence>
<gene>
    <name evidence="7" type="ORF">METZ01_LOCUS35236</name>
</gene>
<name>A0A381QSL8_9ZZZZ</name>
<keyword evidence="4" id="KW-0378">Hydrolase</keyword>
<dbReference type="GO" id="GO:0006465">
    <property type="term" value="P:signal peptide processing"/>
    <property type="evidence" value="ECO:0007669"/>
    <property type="project" value="InterPro"/>
</dbReference>
<feature type="transmembrane region" description="Helical" evidence="5">
    <location>
        <begin position="55"/>
        <end position="76"/>
    </location>
</feature>
<sequence length="574" mass="66977">MNTIEWLYIFLIINLLIGLSSWKLFKISGKNAFISIIPFYNILNTLDIIKRPRWWIILVFLPTINLLMIPVIWIEFIKRFNHSTKKDICLMLFSLGFYTFYINYFSKKKVYIDSEISTSGFEKSLGSFVFAIVVATIVHNYFIQPFVIPTGSLEKTLRVGDFLFVSKFHYGARVPQTVISLPLVHDTIPLIKSRSYLKKPQLPYLRLPGFQKIKQNDLVVFNWPADTVRKFFVKEKGVIKPIDKKSNYVKRTVGIPGDNFEIKDGILYINGKENILPDRAKPLLNFKIYSNEGVSSSKLINLGINNFYRKYIIDISNQSTNSINKLLPYLLSYSQGQENNKLIVITDNKGIPIDLVRSLNLNIVESIEKEKDLKLTYDELKKMELEGGYDSIVRLIQNSKSYNTIYFPNNINFNWNNDNFGPIQIPKEGQSVNINLDNLPIYKKIIQEYENNNLEIINKKIYINQKESTSYTFKMDYYWMMGDNRYNSEDSRVWGFVPFDHVLGKPVFIWMSIDGLFEGIGNWKIRGDRVFTTVGLDGKPTSYFPHFIAFIIVWQLYLFIIRRKKNKSTSDHLT</sequence>
<dbReference type="GO" id="GO:0004252">
    <property type="term" value="F:serine-type endopeptidase activity"/>
    <property type="evidence" value="ECO:0007669"/>
    <property type="project" value="InterPro"/>
</dbReference>
<dbReference type="InterPro" id="IPR036286">
    <property type="entry name" value="LexA/Signal_pep-like_sf"/>
</dbReference>
<dbReference type="InterPro" id="IPR043739">
    <property type="entry name" value="DUF5684"/>
</dbReference>
<reference evidence="7" key="1">
    <citation type="submission" date="2018-05" db="EMBL/GenBank/DDBJ databases">
        <authorList>
            <person name="Lanie J.A."/>
            <person name="Ng W.-L."/>
            <person name="Kazmierczak K.M."/>
            <person name="Andrzejewski T.M."/>
            <person name="Davidsen T.M."/>
            <person name="Wayne K.J."/>
            <person name="Tettelin H."/>
            <person name="Glass J.I."/>
            <person name="Rusch D."/>
            <person name="Podicherti R."/>
            <person name="Tsui H.-C.T."/>
            <person name="Winkler M.E."/>
        </authorList>
    </citation>
    <scope>NUCLEOTIDE SEQUENCE</scope>
</reference>
<dbReference type="CDD" id="cd06530">
    <property type="entry name" value="S26_SPase_I"/>
    <property type="match status" value="2"/>
</dbReference>
<dbReference type="PRINTS" id="PR00727">
    <property type="entry name" value="LEADERPTASE"/>
</dbReference>
<comment type="similarity">
    <text evidence="2">Belongs to the peptidase S26 family.</text>
</comment>
<dbReference type="InterPro" id="IPR000223">
    <property type="entry name" value="Pept_S26A_signal_pept_1"/>
</dbReference>
<dbReference type="Pfam" id="PF18936">
    <property type="entry name" value="DUF5684"/>
    <property type="match status" value="1"/>
</dbReference>
<keyword evidence="5" id="KW-1133">Transmembrane helix</keyword>
<evidence type="ECO:0000256" key="3">
    <source>
        <dbReference type="ARBA" id="ARBA00013208"/>
    </source>
</evidence>
<organism evidence="7">
    <name type="scientific">marine metagenome</name>
    <dbReference type="NCBI Taxonomy" id="408172"/>
    <lineage>
        <taxon>unclassified sequences</taxon>
        <taxon>metagenomes</taxon>
        <taxon>ecological metagenomes</taxon>
    </lineage>
</organism>
<dbReference type="PANTHER" id="PTHR43390:SF1">
    <property type="entry name" value="CHLOROPLAST PROCESSING PEPTIDASE"/>
    <property type="match status" value="1"/>
</dbReference>
<dbReference type="NCBIfam" id="TIGR02227">
    <property type="entry name" value="sigpep_I_bact"/>
    <property type="match status" value="2"/>
</dbReference>
<feature type="transmembrane region" description="Helical" evidence="5">
    <location>
        <begin position="543"/>
        <end position="561"/>
    </location>
</feature>
<dbReference type="GO" id="GO:0016020">
    <property type="term" value="C:membrane"/>
    <property type="evidence" value="ECO:0007669"/>
    <property type="project" value="InterPro"/>
</dbReference>
<feature type="transmembrane region" description="Helical" evidence="5">
    <location>
        <begin position="6"/>
        <end position="25"/>
    </location>
</feature>
<evidence type="ECO:0000256" key="5">
    <source>
        <dbReference type="SAM" id="Phobius"/>
    </source>
</evidence>
<evidence type="ECO:0000256" key="2">
    <source>
        <dbReference type="ARBA" id="ARBA00009370"/>
    </source>
</evidence>
<dbReference type="InterPro" id="IPR019533">
    <property type="entry name" value="Peptidase_S26"/>
</dbReference>
<dbReference type="EC" id="3.4.21.89" evidence="3"/>
<feature type="transmembrane region" description="Helical" evidence="5">
    <location>
        <begin position="125"/>
        <end position="143"/>
    </location>
</feature>
<dbReference type="Gene3D" id="2.10.109.10">
    <property type="entry name" value="Umud Fragment, subunit A"/>
    <property type="match status" value="2"/>
</dbReference>
<accession>A0A381QSL8</accession>
<dbReference type="SUPFAM" id="SSF51306">
    <property type="entry name" value="LexA/Signal peptidase"/>
    <property type="match status" value="2"/>
</dbReference>
<feature type="transmembrane region" description="Helical" evidence="5">
    <location>
        <begin position="88"/>
        <end position="105"/>
    </location>
</feature>
<dbReference type="PANTHER" id="PTHR43390">
    <property type="entry name" value="SIGNAL PEPTIDASE I"/>
    <property type="match status" value="1"/>
</dbReference>
<dbReference type="GO" id="GO:0009003">
    <property type="term" value="F:signal peptidase activity"/>
    <property type="evidence" value="ECO:0007669"/>
    <property type="project" value="UniProtKB-EC"/>
</dbReference>
<comment type="catalytic activity">
    <reaction evidence="1">
        <text>Cleavage of hydrophobic, N-terminal signal or leader sequences from secreted and periplasmic proteins.</text>
        <dbReference type="EC" id="3.4.21.89"/>
    </reaction>
</comment>
<feature type="domain" description="Peptidase S26" evidence="6">
    <location>
        <begin position="429"/>
        <end position="511"/>
    </location>
</feature>
<proteinExistence type="inferred from homology"/>
<dbReference type="PROSITE" id="PS00761">
    <property type="entry name" value="SPASE_I_3"/>
    <property type="match status" value="1"/>
</dbReference>
<dbReference type="AlphaFoldDB" id="A0A381QSL8"/>
<evidence type="ECO:0000313" key="7">
    <source>
        <dbReference type="EMBL" id="SUZ82382.1"/>
    </source>
</evidence>
<feature type="domain" description="Peptidase S26" evidence="6">
    <location>
        <begin position="127"/>
        <end position="273"/>
    </location>
</feature>